<evidence type="ECO:0000256" key="1">
    <source>
        <dbReference type="HAMAP-Rule" id="MF_02216"/>
    </source>
</evidence>
<dbReference type="HAMAP" id="MF_02216">
    <property type="entry name" value="UbiK"/>
    <property type="match status" value="1"/>
</dbReference>
<comment type="caution">
    <text evidence="2">The sequence shown here is derived from an EMBL/GenBank/DDBJ whole genome shotgun (WGS) entry which is preliminary data.</text>
</comment>
<comment type="pathway">
    <text evidence="1">Cofactor biosynthesis; ubiquinone biosynthesis.</text>
</comment>
<name>A0A4R1FH04_9PAST</name>
<evidence type="ECO:0000313" key="2">
    <source>
        <dbReference type="EMBL" id="TCJ94037.1"/>
    </source>
</evidence>
<comment type="similarity">
    <text evidence="1">Belongs to the UbiK family.</text>
</comment>
<keyword evidence="1" id="KW-0963">Cytoplasm</keyword>
<keyword evidence="1" id="KW-0831">Ubiquinone biosynthesis</keyword>
<protein>
    <recommendedName>
        <fullName evidence="1">Ubiquinone biosynthesis accessory factor UbiK</fullName>
    </recommendedName>
</protein>
<evidence type="ECO:0000313" key="3">
    <source>
        <dbReference type="Proteomes" id="UP000294702"/>
    </source>
</evidence>
<dbReference type="Proteomes" id="UP000294702">
    <property type="component" value="Unassembled WGS sequence"/>
</dbReference>
<dbReference type="RefSeq" id="WP_132692338.1">
    <property type="nucleotide sequence ID" value="NZ_SMFT01000008.1"/>
</dbReference>
<dbReference type="InterPro" id="IPR007475">
    <property type="entry name" value="UbiK"/>
</dbReference>
<dbReference type="Pfam" id="PF04380">
    <property type="entry name" value="BMFP"/>
    <property type="match status" value="1"/>
</dbReference>
<sequence>MLNPKKIEQIMQQIHDVLPEGVKSLGQDAENKIKQVLQAQLAKLDLVTREEFEVQTQVLVRTREKLTQLEQQVEQLLAAKDEKKD</sequence>
<comment type="subcellular location">
    <subcellularLocation>
        <location evidence="1">Cytoplasm</location>
    </subcellularLocation>
</comment>
<dbReference type="NCBIfam" id="NF047835">
    <property type="entry name" value="UbiqAccUbiK"/>
    <property type="match status" value="1"/>
</dbReference>
<keyword evidence="3" id="KW-1185">Reference proteome</keyword>
<dbReference type="EMBL" id="SMFT01000008">
    <property type="protein sequence ID" value="TCJ94037.1"/>
    <property type="molecule type" value="Genomic_DNA"/>
</dbReference>
<dbReference type="OrthoDB" id="5297354at2"/>
<organism evidence="2 3">
    <name type="scientific">Volucribacter psittacicida</name>
    <dbReference type="NCBI Taxonomy" id="203482"/>
    <lineage>
        <taxon>Bacteria</taxon>
        <taxon>Pseudomonadati</taxon>
        <taxon>Pseudomonadota</taxon>
        <taxon>Gammaproteobacteria</taxon>
        <taxon>Pasteurellales</taxon>
        <taxon>Pasteurellaceae</taxon>
        <taxon>Volucribacter</taxon>
    </lineage>
</organism>
<dbReference type="PANTHER" id="PTHR38040">
    <property type="entry name" value="UBIQUINONE BIOSYNTHESIS ACCESSORY FACTOR UBIK"/>
    <property type="match status" value="1"/>
</dbReference>
<dbReference type="GO" id="GO:0005829">
    <property type="term" value="C:cytosol"/>
    <property type="evidence" value="ECO:0007669"/>
    <property type="project" value="TreeGrafter"/>
</dbReference>
<proteinExistence type="inferred from homology"/>
<dbReference type="AlphaFoldDB" id="A0A4R1FH04"/>
<dbReference type="PANTHER" id="PTHR38040:SF1">
    <property type="entry name" value="UBIQUINONE BIOSYNTHESIS ACCESSORY FACTOR UBIK"/>
    <property type="match status" value="1"/>
</dbReference>
<dbReference type="UniPathway" id="UPA00232"/>
<dbReference type="GO" id="GO:0006744">
    <property type="term" value="P:ubiquinone biosynthetic process"/>
    <property type="evidence" value="ECO:0007669"/>
    <property type="project" value="UniProtKB-UniRule"/>
</dbReference>
<gene>
    <name evidence="1" type="primary">ubiK</name>
    <name evidence="2" type="ORF">EV694_2177</name>
</gene>
<accession>A0A4R1FH04</accession>
<comment type="function">
    <text evidence="1">Required for efficient ubiquinone (coenzyme Q) biosynthesis. UbiK is probably an accessory factor of Ubi enzymes and facilitates ubiquinone biosynthesis by acting as an assembly factor, a targeting factor, or both.</text>
</comment>
<reference evidence="2 3" key="1">
    <citation type="submission" date="2019-03" db="EMBL/GenBank/DDBJ databases">
        <title>Genomic Encyclopedia of Type Strains, Phase IV (KMG-IV): sequencing the most valuable type-strain genomes for metagenomic binning, comparative biology and taxonomic classification.</title>
        <authorList>
            <person name="Goeker M."/>
        </authorList>
    </citation>
    <scope>NUCLEOTIDE SEQUENCE [LARGE SCALE GENOMIC DNA]</scope>
    <source>
        <strain evidence="2 3">DSM 15534</strain>
    </source>
</reference>